<comment type="function">
    <text evidence="8">Part of the ABC transporter complex CysAWTP (TC 3.A.1.6.1) involved in sulfate/thiosulfate import. Probably responsible for the translocation of the substrate across the membrane.</text>
</comment>
<organism evidence="11 12">
    <name type="scientific">Alkalispirochaeta sphaeroplastigenens</name>
    <dbReference type="NCBI Taxonomy" id="1187066"/>
    <lineage>
        <taxon>Bacteria</taxon>
        <taxon>Pseudomonadati</taxon>
        <taxon>Spirochaetota</taxon>
        <taxon>Spirochaetia</taxon>
        <taxon>Spirochaetales</taxon>
        <taxon>Spirochaetaceae</taxon>
        <taxon>Alkalispirochaeta</taxon>
    </lineage>
</organism>
<evidence type="ECO:0000256" key="1">
    <source>
        <dbReference type="ARBA" id="ARBA00004651"/>
    </source>
</evidence>
<keyword evidence="4 9" id="KW-0812">Transmembrane</keyword>
<dbReference type="PROSITE" id="PS50928">
    <property type="entry name" value="ABC_TM1"/>
    <property type="match status" value="1"/>
</dbReference>
<feature type="transmembrane region" description="Helical" evidence="9">
    <location>
        <begin position="64"/>
        <end position="87"/>
    </location>
</feature>
<dbReference type="GO" id="GO:0015419">
    <property type="term" value="F:ABC-type sulfate transporter activity"/>
    <property type="evidence" value="ECO:0007669"/>
    <property type="project" value="UniProtKB-UniRule"/>
</dbReference>
<dbReference type="InterPro" id="IPR000515">
    <property type="entry name" value="MetI-like"/>
</dbReference>
<evidence type="ECO:0000256" key="3">
    <source>
        <dbReference type="ARBA" id="ARBA00022448"/>
    </source>
</evidence>
<dbReference type="Gene3D" id="1.10.3720.10">
    <property type="entry name" value="MetI-like"/>
    <property type="match status" value="1"/>
</dbReference>
<keyword evidence="6 9" id="KW-0764">Sulfate transport</keyword>
<keyword evidence="12" id="KW-1185">Reference proteome</keyword>
<dbReference type="NCBIfam" id="TIGR02139">
    <property type="entry name" value="permease_CysT"/>
    <property type="match status" value="1"/>
</dbReference>
<dbReference type="InterPro" id="IPR005667">
    <property type="entry name" value="Sulph_transpt2"/>
</dbReference>
<keyword evidence="3 9" id="KW-0813">Transport</keyword>
<comment type="similarity">
    <text evidence="9">Belongs to the binding-protein-dependent transport system permease family. CysTW subfamily.</text>
</comment>
<feature type="transmembrane region" description="Helical" evidence="9">
    <location>
        <begin position="21"/>
        <end position="44"/>
    </location>
</feature>
<evidence type="ECO:0000256" key="7">
    <source>
        <dbReference type="ARBA" id="ARBA00023136"/>
    </source>
</evidence>
<dbReference type="AlphaFoldDB" id="A0A2S4JU62"/>
<evidence type="ECO:0000256" key="2">
    <source>
        <dbReference type="ARBA" id="ARBA00011779"/>
    </source>
</evidence>
<evidence type="ECO:0000256" key="4">
    <source>
        <dbReference type="ARBA" id="ARBA00022692"/>
    </source>
</evidence>
<keyword evidence="7 9" id="KW-0472">Membrane</keyword>
<comment type="caution">
    <text evidence="9">Lacks conserved residue(s) required for the propagation of feature annotation.</text>
</comment>
<evidence type="ECO:0000256" key="6">
    <source>
        <dbReference type="ARBA" id="ARBA00023032"/>
    </source>
</evidence>
<dbReference type="InterPro" id="IPR035906">
    <property type="entry name" value="MetI-like_sf"/>
</dbReference>
<feature type="domain" description="ABC transmembrane type-1" evidence="10">
    <location>
        <begin position="61"/>
        <end position="264"/>
    </location>
</feature>
<dbReference type="InterPro" id="IPR011865">
    <property type="entry name" value="CysT_permease"/>
</dbReference>
<proteinExistence type="inferred from homology"/>
<comment type="subcellular location">
    <subcellularLocation>
        <location evidence="1">Cell membrane</location>
        <topology evidence="1">Multi-pass membrane protein</topology>
    </subcellularLocation>
</comment>
<feature type="transmembrane region" description="Helical" evidence="9">
    <location>
        <begin position="138"/>
        <end position="157"/>
    </location>
</feature>
<dbReference type="Pfam" id="PF00528">
    <property type="entry name" value="BPD_transp_1"/>
    <property type="match status" value="1"/>
</dbReference>
<feature type="transmembrane region" description="Helical" evidence="9">
    <location>
        <begin position="99"/>
        <end position="126"/>
    </location>
</feature>
<comment type="subunit">
    <text evidence="2">The complex is composed of two ATP-binding proteins (CysA), two transmembrane proteins (CysT and CysW) and a solute-binding protein (CysP).</text>
</comment>
<dbReference type="Proteomes" id="UP000237350">
    <property type="component" value="Unassembled WGS sequence"/>
</dbReference>
<protein>
    <recommendedName>
        <fullName evidence="9">Sulfate transport system permease protein CysT</fullName>
    </recommendedName>
</protein>
<reference evidence="12" key="1">
    <citation type="submission" date="2015-12" db="EMBL/GenBank/DDBJ databases">
        <authorList>
            <person name="Lodha T.D."/>
            <person name="Chintalapati S."/>
            <person name="Chintalapati V.R."/>
            <person name="Sravanthi T."/>
        </authorList>
    </citation>
    <scope>NUCLEOTIDE SEQUENCE [LARGE SCALE GENOMIC DNA]</scope>
    <source>
        <strain evidence="12">JC133</strain>
    </source>
</reference>
<feature type="transmembrane region" description="Helical" evidence="9">
    <location>
        <begin position="246"/>
        <end position="270"/>
    </location>
</feature>
<dbReference type="SUPFAM" id="SSF161098">
    <property type="entry name" value="MetI-like"/>
    <property type="match status" value="1"/>
</dbReference>
<dbReference type="EMBL" id="LPWH01000055">
    <property type="protein sequence ID" value="POR03065.1"/>
    <property type="molecule type" value="Genomic_DNA"/>
</dbReference>
<comment type="function">
    <text evidence="9">Part of the ABC transporter complex (TC 3.A.1.6.1) involved in sulfate/thiosulfate import.</text>
</comment>
<dbReference type="OrthoDB" id="9808619at2"/>
<evidence type="ECO:0000256" key="9">
    <source>
        <dbReference type="RuleBase" id="RU366001"/>
    </source>
</evidence>
<dbReference type="CDD" id="cd06261">
    <property type="entry name" value="TM_PBP2"/>
    <property type="match status" value="1"/>
</dbReference>
<name>A0A2S4JU62_9SPIO</name>
<accession>A0A2S4JU62</accession>
<dbReference type="FunFam" id="1.10.3720.10:FF:000004">
    <property type="entry name" value="Sulfate transport system permease protein CysT"/>
    <property type="match status" value="1"/>
</dbReference>
<evidence type="ECO:0000313" key="11">
    <source>
        <dbReference type="EMBL" id="POR03065.1"/>
    </source>
</evidence>
<evidence type="ECO:0000256" key="5">
    <source>
        <dbReference type="ARBA" id="ARBA00022989"/>
    </source>
</evidence>
<gene>
    <name evidence="11" type="ORF">AU468_05785</name>
</gene>
<dbReference type="PANTHER" id="PTHR30406">
    <property type="entry name" value="SULFATE TRANSPORT SYSTEM PERMEASE PROTEIN"/>
    <property type="match status" value="1"/>
</dbReference>
<sequence>MSRKNSSSPLPGFGLSLGISLSYVGLIVMIPLGGLVISAFRMSFGDFLAAAVRDPRVLASYRVSFGSALAAAVINAFFGFIVAWVLVRYRFPGRRFLDALVDIPFALPTAVSGIALTTLYASTGWIGRFLAPAGIQVAYARPGIVLALIVVGLPFTVRTLQPALQELDREVEEAAMSLGASSPKTFLRVTLPTLMPAVLTGFSLALARGIGEFGSVYFIAGNLPMRTEIAPLLIVMKLEQYDYQGATAIGVVMLLVSFLLLLAVNILQWLSRRSTL</sequence>
<comment type="caution">
    <text evidence="11">The sequence shown here is derived from an EMBL/GenBank/DDBJ whole genome shotgun (WGS) entry which is preliminary data.</text>
</comment>
<dbReference type="GO" id="GO:0005886">
    <property type="term" value="C:plasma membrane"/>
    <property type="evidence" value="ECO:0007669"/>
    <property type="project" value="UniProtKB-SubCell"/>
</dbReference>
<evidence type="ECO:0000256" key="8">
    <source>
        <dbReference type="ARBA" id="ARBA00025323"/>
    </source>
</evidence>
<keyword evidence="5 9" id="KW-1133">Transmembrane helix</keyword>
<dbReference type="NCBIfam" id="TIGR00969">
    <property type="entry name" value="3a0106s02"/>
    <property type="match status" value="1"/>
</dbReference>
<dbReference type="RefSeq" id="WP_026244860.1">
    <property type="nucleotide sequence ID" value="NZ_LPWH01000055.1"/>
</dbReference>
<feature type="transmembrane region" description="Helical" evidence="9">
    <location>
        <begin position="186"/>
        <end position="207"/>
    </location>
</feature>
<evidence type="ECO:0000313" key="12">
    <source>
        <dbReference type="Proteomes" id="UP000237350"/>
    </source>
</evidence>
<dbReference type="PANTHER" id="PTHR30406:SF8">
    <property type="entry name" value="SULFATE TRANSPORT SYSTEM PERMEASE PROTEIN CYST"/>
    <property type="match status" value="1"/>
</dbReference>
<evidence type="ECO:0000259" key="10">
    <source>
        <dbReference type="PROSITE" id="PS50928"/>
    </source>
</evidence>